<dbReference type="InterPro" id="IPR051544">
    <property type="entry name" value="TPS_OM_transporter"/>
</dbReference>
<evidence type="ECO:0008006" key="9">
    <source>
        <dbReference type="Google" id="ProtNLM"/>
    </source>
</evidence>
<dbReference type="GO" id="GO:0046819">
    <property type="term" value="P:protein secretion by the type V secretion system"/>
    <property type="evidence" value="ECO:0007669"/>
    <property type="project" value="TreeGrafter"/>
</dbReference>
<keyword evidence="1" id="KW-0472">Membrane</keyword>
<dbReference type="Pfam" id="PF08479">
    <property type="entry name" value="POTRA_2"/>
    <property type="match status" value="1"/>
</dbReference>
<dbReference type="InterPro" id="IPR013686">
    <property type="entry name" value="Polypept-transport_assoc_ShlB"/>
</dbReference>
<sequence>MSKKWLVLCLALILFINTFSNKDAATIKSTGSEALSSRIDKSIDINKIEEKINISRNKRIPEIKNGDYFQSVYDIKDKVKPFYLKKLIFNKSRFFSEEYLFTIKERYQGKITTISDIVLLINQLNRRYLELGQHFVKAIFPKQDLRDGIIKIYFVEPVIGKVYLKGNNSTRKSFILDRLNVSEGEFYNISEIKDNLIKLNFTSDIRARMALKPGKRFAETDLNLYIYEPKKYSTLLMVDDSGSEETGDIRTTLIQEFKSISGKRDDLSINIVNSEGSLDALLSYDFFVGSRFEKMGLTIRRTETEIIEGQLTAFNIESKLDGYTLFYKRPILTSQNLIKNLIINLENSDSRTFFSGTKVFDNKTTKISIKQDYIKYDSRGYIYYNHGFISGVKAAGGENTFSTYNAFYERSLRQKGHTLKLRASLQIADDTLIPATAQFQLGGNATVRGYDDGLIAGDNGYSMTFEYIPNKRLIFKNNKIRETLFLDYGKIFAYKDKGLTDENYTDIVSTGYLFDAMFGKNTIRVQLSYPLKDHEYYSESGVQTTFSLTRIF</sequence>
<evidence type="ECO:0000259" key="6">
    <source>
        <dbReference type="Pfam" id="PF08479"/>
    </source>
</evidence>
<organism evidence="7 8">
    <name type="scientific">Muiribacterium halophilum</name>
    <dbReference type="NCBI Taxonomy" id="2053465"/>
    <lineage>
        <taxon>Bacteria</taxon>
        <taxon>Candidatus Muiribacteriota</taxon>
        <taxon>Candidatus Muiribacteriia</taxon>
        <taxon>Candidatus Muiribacteriales</taxon>
        <taxon>Candidatus Muiribacteriaceae</taxon>
        <taxon>Candidatus Muiribacterium</taxon>
    </lineage>
</organism>
<dbReference type="AlphaFoldDB" id="A0A2N5ZLZ9"/>
<evidence type="ECO:0000259" key="5">
    <source>
        <dbReference type="Pfam" id="PF03865"/>
    </source>
</evidence>
<dbReference type="PANTHER" id="PTHR34597:SF1">
    <property type="entry name" value="HEME_HEMOPEXIN TRANSPORTER PROTEIN HUXB"/>
    <property type="match status" value="1"/>
</dbReference>
<name>A0A2N5ZLZ9_MUIH1</name>
<dbReference type="Pfam" id="PF03865">
    <property type="entry name" value="ShlB"/>
    <property type="match status" value="1"/>
</dbReference>
<dbReference type="PANTHER" id="PTHR34597">
    <property type="entry name" value="SLR1661 PROTEIN"/>
    <property type="match status" value="1"/>
</dbReference>
<reference evidence="7 8" key="1">
    <citation type="submission" date="2017-11" db="EMBL/GenBank/DDBJ databases">
        <title>Genome-resolved metagenomics identifies genetic mobility, metabolic interactions, and unexpected diversity in perchlorate-reducing communities.</title>
        <authorList>
            <person name="Barnum T.P."/>
            <person name="Figueroa I.A."/>
            <person name="Carlstrom C.I."/>
            <person name="Lucas L.N."/>
            <person name="Engelbrektson A.L."/>
            <person name="Coates J.D."/>
        </authorList>
    </citation>
    <scope>NUCLEOTIDE SEQUENCE [LARGE SCALE GENOMIC DNA]</scope>
    <source>
        <strain evidence="7">BM706</strain>
    </source>
</reference>
<gene>
    <name evidence="7" type="ORF">C0601_01180</name>
</gene>
<dbReference type="Gene3D" id="3.10.20.310">
    <property type="entry name" value="membrane protein fhac"/>
    <property type="match status" value="1"/>
</dbReference>
<evidence type="ECO:0000256" key="2">
    <source>
        <dbReference type="ARBA" id="ARBA00022692"/>
    </source>
</evidence>
<dbReference type="InterPro" id="IPR005565">
    <property type="entry name" value="Hemolysn_activator_HlyB_C"/>
</dbReference>
<evidence type="ECO:0000256" key="3">
    <source>
        <dbReference type="ARBA" id="ARBA00023237"/>
    </source>
</evidence>
<evidence type="ECO:0000313" key="7">
    <source>
        <dbReference type="EMBL" id="PLX19704.1"/>
    </source>
</evidence>
<dbReference type="Proteomes" id="UP000234857">
    <property type="component" value="Unassembled WGS sequence"/>
</dbReference>
<dbReference type="GO" id="GO:0008320">
    <property type="term" value="F:protein transmembrane transporter activity"/>
    <property type="evidence" value="ECO:0007669"/>
    <property type="project" value="TreeGrafter"/>
</dbReference>
<dbReference type="EMBL" id="PKTG01000021">
    <property type="protein sequence ID" value="PLX19704.1"/>
    <property type="molecule type" value="Genomic_DNA"/>
</dbReference>
<keyword evidence="2" id="KW-0812">Transmembrane</keyword>
<feature type="domain" description="Polypeptide-transport-associated ShlB-type" evidence="6">
    <location>
        <begin position="84"/>
        <end position="156"/>
    </location>
</feature>
<keyword evidence="4" id="KW-0732">Signal</keyword>
<keyword evidence="1" id="KW-1134">Transmembrane beta strand</keyword>
<comment type="caution">
    <text evidence="7">The sequence shown here is derived from an EMBL/GenBank/DDBJ whole genome shotgun (WGS) entry which is preliminary data.</text>
</comment>
<protein>
    <recommendedName>
        <fullName evidence="9">POTRA domain-containing protein</fullName>
    </recommendedName>
</protein>
<evidence type="ECO:0000256" key="1">
    <source>
        <dbReference type="ARBA" id="ARBA00022452"/>
    </source>
</evidence>
<evidence type="ECO:0000313" key="8">
    <source>
        <dbReference type="Proteomes" id="UP000234857"/>
    </source>
</evidence>
<proteinExistence type="predicted"/>
<feature type="chain" id="PRO_5014782115" description="POTRA domain-containing protein" evidence="4">
    <location>
        <begin position="25"/>
        <end position="552"/>
    </location>
</feature>
<dbReference type="Gene3D" id="2.40.160.50">
    <property type="entry name" value="membrane protein fhac: a member of the omp85/tpsb transporter family"/>
    <property type="match status" value="1"/>
</dbReference>
<feature type="domain" description="Haemolysin activator HlyB C-terminal" evidence="5">
    <location>
        <begin position="219"/>
        <end position="495"/>
    </location>
</feature>
<dbReference type="GO" id="GO:0098046">
    <property type="term" value="C:type V protein secretion system complex"/>
    <property type="evidence" value="ECO:0007669"/>
    <property type="project" value="TreeGrafter"/>
</dbReference>
<evidence type="ECO:0000256" key="4">
    <source>
        <dbReference type="SAM" id="SignalP"/>
    </source>
</evidence>
<keyword evidence="3" id="KW-0998">Cell outer membrane</keyword>
<feature type="signal peptide" evidence="4">
    <location>
        <begin position="1"/>
        <end position="24"/>
    </location>
</feature>
<accession>A0A2N5ZLZ9</accession>